<keyword evidence="4" id="KW-0010">Activator</keyword>
<evidence type="ECO:0000313" key="7">
    <source>
        <dbReference type="EMBL" id="QOV91773.1"/>
    </source>
</evidence>
<dbReference type="InterPro" id="IPR036390">
    <property type="entry name" value="WH_DNA-bd_sf"/>
</dbReference>
<dbReference type="InterPro" id="IPR000847">
    <property type="entry name" value="LysR_HTH_N"/>
</dbReference>
<evidence type="ECO:0000256" key="3">
    <source>
        <dbReference type="ARBA" id="ARBA00023125"/>
    </source>
</evidence>
<dbReference type="PANTHER" id="PTHR30293:SF2">
    <property type="entry name" value="TRANSCRIPTIONAL ACTIVATOR PROTEIN NHAR"/>
    <property type="match status" value="1"/>
</dbReference>
<dbReference type="Gene3D" id="3.40.190.290">
    <property type="match status" value="1"/>
</dbReference>
<keyword evidence="3" id="KW-0238">DNA-binding</keyword>
<dbReference type="Pfam" id="PF00126">
    <property type="entry name" value="HTH_1"/>
    <property type="match status" value="1"/>
</dbReference>
<keyword evidence="8" id="KW-1185">Reference proteome</keyword>
<organism evidence="7 8">
    <name type="scientific">Humisphaera borealis</name>
    <dbReference type="NCBI Taxonomy" id="2807512"/>
    <lineage>
        <taxon>Bacteria</taxon>
        <taxon>Pseudomonadati</taxon>
        <taxon>Planctomycetota</taxon>
        <taxon>Phycisphaerae</taxon>
        <taxon>Tepidisphaerales</taxon>
        <taxon>Tepidisphaeraceae</taxon>
        <taxon>Humisphaera</taxon>
    </lineage>
</organism>
<dbReference type="RefSeq" id="WP_206295087.1">
    <property type="nucleotide sequence ID" value="NZ_CP063458.1"/>
</dbReference>
<keyword evidence="2" id="KW-0805">Transcription regulation</keyword>
<dbReference type="GO" id="GO:2000142">
    <property type="term" value="P:regulation of DNA-templated transcription initiation"/>
    <property type="evidence" value="ECO:0007669"/>
    <property type="project" value="TreeGrafter"/>
</dbReference>
<protein>
    <submittedName>
        <fullName evidence="7">Transcriptional activator NhaR</fullName>
    </submittedName>
</protein>
<reference evidence="7 8" key="1">
    <citation type="submission" date="2020-10" db="EMBL/GenBank/DDBJ databases">
        <title>Wide distribution of Phycisphaera-like planctomycetes from WD2101 soil group in peatlands and genome analysis of the first cultivated representative.</title>
        <authorList>
            <person name="Dedysh S.N."/>
            <person name="Beletsky A.V."/>
            <person name="Ivanova A."/>
            <person name="Kulichevskaya I.S."/>
            <person name="Suzina N.E."/>
            <person name="Philippov D.A."/>
            <person name="Rakitin A.L."/>
            <person name="Mardanov A.V."/>
            <person name="Ravin N.V."/>
        </authorList>
    </citation>
    <scope>NUCLEOTIDE SEQUENCE [LARGE SCALE GENOMIC DNA]</scope>
    <source>
        <strain evidence="7 8">M1803</strain>
    </source>
</reference>
<evidence type="ECO:0000256" key="1">
    <source>
        <dbReference type="ARBA" id="ARBA00009437"/>
    </source>
</evidence>
<dbReference type="AlphaFoldDB" id="A0A7M2X231"/>
<evidence type="ECO:0000259" key="6">
    <source>
        <dbReference type="PROSITE" id="PS50931"/>
    </source>
</evidence>
<proteinExistence type="inferred from homology"/>
<evidence type="ECO:0000256" key="2">
    <source>
        <dbReference type="ARBA" id="ARBA00023015"/>
    </source>
</evidence>
<dbReference type="KEGG" id="hbs:IPV69_10630"/>
<dbReference type="NCBIfam" id="NF008284">
    <property type="entry name" value="PRK11062.1"/>
    <property type="match status" value="1"/>
</dbReference>
<dbReference type="Gene3D" id="1.10.10.10">
    <property type="entry name" value="Winged helix-like DNA-binding domain superfamily/Winged helix DNA-binding domain"/>
    <property type="match status" value="1"/>
</dbReference>
<dbReference type="PRINTS" id="PR00039">
    <property type="entry name" value="HTHLYSR"/>
</dbReference>
<dbReference type="Pfam" id="PF03466">
    <property type="entry name" value="LysR_substrate"/>
    <property type="match status" value="1"/>
</dbReference>
<dbReference type="PANTHER" id="PTHR30293">
    <property type="entry name" value="TRANSCRIPTIONAL REGULATORY PROTEIN NAC-RELATED"/>
    <property type="match status" value="1"/>
</dbReference>
<evidence type="ECO:0000256" key="4">
    <source>
        <dbReference type="ARBA" id="ARBA00023159"/>
    </source>
</evidence>
<accession>A0A7M2X231</accession>
<name>A0A7M2X231_9BACT</name>
<evidence type="ECO:0000256" key="5">
    <source>
        <dbReference type="ARBA" id="ARBA00023163"/>
    </source>
</evidence>
<dbReference type="SUPFAM" id="SSF46785">
    <property type="entry name" value="Winged helix' DNA-binding domain"/>
    <property type="match status" value="1"/>
</dbReference>
<dbReference type="Proteomes" id="UP000593765">
    <property type="component" value="Chromosome"/>
</dbReference>
<dbReference type="InterPro" id="IPR005119">
    <property type="entry name" value="LysR_subst-bd"/>
</dbReference>
<keyword evidence="5" id="KW-0804">Transcription</keyword>
<dbReference type="GO" id="GO:0003700">
    <property type="term" value="F:DNA-binding transcription factor activity"/>
    <property type="evidence" value="ECO:0007669"/>
    <property type="project" value="InterPro"/>
</dbReference>
<sequence length="309" mass="34262">MQLQWLNYHHLLYFWMVAREGSIAAAGRELLVAEPTISGQVKELERFFGEKLFVRSGRRLVLTEMGKVVFDYAGDIFSLGRQMLDTVRQRPTDRPLRLSVGVTDAMPKLVARRLLAPAMHGPPRVELTCHEDTLDKLLVDLSTFRLDLVLSDAPVGGGVKLKSHSHLLGESGVSFFAAPALARRLQGKFPASIADADLLLPTEETALRRALDQWFRSRSLRPRVVASIEDSALLKTFGQAGLGVFPAPTVVEKEVCRQYQVKMVGRTSEVRERFYAVTVDRKLRHPAVVAICDGAKGAFHVAPAATPPR</sequence>
<dbReference type="InterPro" id="IPR036388">
    <property type="entry name" value="WH-like_DNA-bd_sf"/>
</dbReference>
<dbReference type="EMBL" id="CP063458">
    <property type="protein sequence ID" value="QOV91773.1"/>
    <property type="molecule type" value="Genomic_DNA"/>
</dbReference>
<dbReference type="PROSITE" id="PS50931">
    <property type="entry name" value="HTH_LYSR"/>
    <property type="match status" value="1"/>
</dbReference>
<evidence type="ECO:0000313" key="8">
    <source>
        <dbReference type="Proteomes" id="UP000593765"/>
    </source>
</evidence>
<comment type="similarity">
    <text evidence="1">Belongs to the LysR transcriptional regulatory family.</text>
</comment>
<gene>
    <name evidence="7" type="primary">nhaR</name>
    <name evidence="7" type="ORF">IPV69_10630</name>
</gene>
<dbReference type="SUPFAM" id="SSF53850">
    <property type="entry name" value="Periplasmic binding protein-like II"/>
    <property type="match status" value="1"/>
</dbReference>
<dbReference type="GO" id="GO:0003677">
    <property type="term" value="F:DNA binding"/>
    <property type="evidence" value="ECO:0007669"/>
    <property type="project" value="UniProtKB-KW"/>
</dbReference>
<feature type="domain" description="HTH lysR-type" evidence="6">
    <location>
        <begin position="6"/>
        <end position="63"/>
    </location>
</feature>